<feature type="transmembrane region" description="Helical" evidence="2">
    <location>
        <begin position="164"/>
        <end position="185"/>
    </location>
</feature>
<accession>A0A1G9N1P2</accession>
<keyword evidence="4" id="KW-1185">Reference proteome</keyword>
<evidence type="ECO:0000256" key="2">
    <source>
        <dbReference type="SAM" id="Phobius"/>
    </source>
</evidence>
<evidence type="ECO:0000256" key="1">
    <source>
        <dbReference type="SAM" id="MobiDB-lite"/>
    </source>
</evidence>
<proteinExistence type="predicted"/>
<dbReference type="EMBL" id="FNHE01000002">
    <property type="protein sequence ID" value="SDL80442.1"/>
    <property type="molecule type" value="Genomic_DNA"/>
</dbReference>
<dbReference type="Proteomes" id="UP000198680">
    <property type="component" value="Unassembled WGS sequence"/>
</dbReference>
<sequence>MTRSQALAALRRALVPALLAAGLTLALVLALLLTRDPLYQARVGIVATPAAVGSAEGPEYGAVVSSIMPALPEVAVSTPVLDRLAGRLPELDAATLSESVAVELVPASGVARVTVTGDSPEAATAVLRAVVDEIVGSNLLAPVGTFTVLGDVGAEPVQVGPDPLLAGGLGVLAAVVVGLLAVAAVQVLRPRLLTVADVAEVVRSVASSAVPVVALGGRHGGVDALAARLALAAPGATRVRTFPAGPGTEDGVTAAIDERLARRALERAPAPEHLGDHERPGAANGRAATDARHRVREAVQPEPAIVTVQLRRTTTEELTAAILAAVDSGHELGAVVAR</sequence>
<keyword evidence="2" id="KW-1133">Transmembrane helix</keyword>
<dbReference type="OrthoDB" id="3689922at2"/>
<gene>
    <name evidence="3" type="ORF">SAMN05660642_00860</name>
</gene>
<dbReference type="RefSeq" id="WP_139177011.1">
    <property type="nucleotide sequence ID" value="NZ_FNHE01000002.1"/>
</dbReference>
<reference evidence="4" key="1">
    <citation type="submission" date="2016-10" db="EMBL/GenBank/DDBJ databases">
        <authorList>
            <person name="Varghese N."/>
            <person name="Submissions S."/>
        </authorList>
    </citation>
    <scope>NUCLEOTIDE SEQUENCE [LARGE SCALE GENOMIC DNA]</scope>
    <source>
        <strain evidence="4">DSM 45419</strain>
    </source>
</reference>
<protein>
    <submittedName>
        <fullName evidence="3">Capsular polysaccharide biosynthesis protein</fullName>
    </submittedName>
</protein>
<feature type="region of interest" description="Disordered" evidence="1">
    <location>
        <begin position="268"/>
        <end position="293"/>
    </location>
</feature>
<dbReference type="STRING" id="1137991.SAMN05660642_00860"/>
<keyword evidence="2" id="KW-0472">Membrane</keyword>
<dbReference type="AlphaFoldDB" id="A0A1G9N1P2"/>
<keyword evidence="2" id="KW-0812">Transmembrane</keyword>
<name>A0A1G9N1P2_9ACTN</name>
<organism evidence="3 4">
    <name type="scientific">Geodermatophilus siccatus</name>
    <dbReference type="NCBI Taxonomy" id="1137991"/>
    <lineage>
        <taxon>Bacteria</taxon>
        <taxon>Bacillati</taxon>
        <taxon>Actinomycetota</taxon>
        <taxon>Actinomycetes</taxon>
        <taxon>Geodermatophilales</taxon>
        <taxon>Geodermatophilaceae</taxon>
        <taxon>Geodermatophilus</taxon>
    </lineage>
</organism>
<evidence type="ECO:0000313" key="3">
    <source>
        <dbReference type="EMBL" id="SDL80442.1"/>
    </source>
</evidence>
<feature type="compositionally biased region" description="Basic and acidic residues" evidence="1">
    <location>
        <begin position="268"/>
        <end position="280"/>
    </location>
</feature>
<evidence type="ECO:0000313" key="4">
    <source>
        <dbReference type="Proteomes" id="UP000198680"/>
    </source>
</evidence>